<organism evidence="1 2">
    <name type="scientific">Lipomyces tetrasporus</name>
    <dbReference type="NCBI Taxonomy" id="54092"/>
    <lineage>
        <taxon>Eukaryota</taxon>
        <taxon>Fungi</taxon>
        <taxon>Dikarya</taxon>
        <taxon>Ascomycota</taxon>
        <taxon>Saccharomycotina</taxon>
        <taxon>Lipomycetes</taxon>
        <taxon>Lipomycetales</taxon>
        <taxon>Lipomycetaceae</taxon>
        <taxon>Lipomyces</taxon>
    </lineage>
</organism>
<evidence type="ECO:0000313" key="1">
    <source>
        <dbReference type="EMBL" id="KAJ8104419.1"/>
    </source>
</evidence>
<sequence length="58" mass="6772">MDTKYNLNMEFLDSAATILSSIPTVLKQQRYLKSSTNSDEFNAHGYWNVFVYTWSRTS</sequence>
<keyword evidence="2" id="KW-1185">Reference proteome</keyword>
<evidence type="ECO:0000313" key="2">
    <source>
        <dbReference type="Proteomes" id="UP001217417"/>
    </source>
</evidence>
<dbReference type="AlphaFoldDB" id="A0AAD7QZM6"/>
<gene>
    <name evidence="1" type="ORF">POJ06DRAFT_244488</name>
</gene>
<dbReference type="EMBL" id="JARPMG010000001">
    <property type="protein sequence ID" value="KAJ8104419.1"/>
    <property type="molecule type" value="Genomic_DNA"/>
</dbReference>
<dbReference type="Proteomes" id="UP001217417">
    <property type="component" value="Unassembled WGS sequence"/>
</dbReference>
<name>A0AAD7QZM6_9ASCO</name>
<reference evidence="1" key="1">
    <citation type="submission" date="2023-03" db="EMBL/GenBank/DDBJ databases">
        <title>Near-Complete genome sequence of Lipomyces tetrasporous NRRL Y-64009, an oleaginous yeast capable of growing on lignocellulosic hydrolysates.</title>
        <authorList>
            <consortium name="Lawrence Berkeley National Laboratory"/>
            <person name="Jagtap S.S."/>
            <person name="Liu J.-J."/>
            <person name="Walukiewicz H.E."/>
            <person name="Pangilinan J."/>
            <person name="Lipzen A."/>
            <person name="Ahrendt S."/>
            <person name="Koriabine M."/>
            <person name="Cobaugh K."/>
            <person name="Salamov A."/>
            <person name="Yoshinaga Y."/>
            <person name="Ng V."/>
            <person name="Daum C."/>
            <person name="Grigoriev I.V."/>
            <person name="Slininger P.J."/>
            <person name="Dien B.S."/>
            <person name="Jin Y.-S."/>
            <person name="Rao C.V."/>
        </authorList>
    </citation>
    <scope>NUCLEOTIDE SEQUENCE</scope>
    <source>
        <strain evidence="1">NRRL Y-64009</strain>
    </source>
</reference>
<dbReference type="GeneID" id="80881671"/>
<protein>
    <submittedName>
        <fullName evidence="1">Uncharacterized protein</fullName>
    </submittedName>
</protein>
<dbReference type="RefSeq" id="XP_056047869.1">
    <property type="nucleotide sequence ID" value="XM_056186505.1"/>
</dbReference>
<accession>A0AAD7QZM6</accession>
<proteinExistence type="predicted"/>
<comment type="caution">
    <text evidence="1">The sequence shown here is derived from an EMBL/GenBank/DDBJ whole genome shotgun (WGS) entry which is preliminary data.</text>
</comment>